<dbReference type="AlphaFoldDB" id="A0A9D4REZ6"/>
<protein>
    <submittedName>
        <fullName evidence="1">Uncharacterized protein</fullName>
    </submittedName>
</protein>
<reference evidence="1" key="2">
    <citation type="submission" date="2020-11" db="EMBL/GenBank/DDBJ databases">
        <authorList>
            <person name="McCartney M.A."/>
            <person name="Auch B."/>
            <person name="Kono T."/>
            <person name="Mallez S."/>
            <person name="Becker A."/>
            <person name="Gohl D.M."/>
            <person name="Silverstein K.A.T."/>
            <person name="Koren S."/>
            <person name="Bechman K.B."/>
            <person name="Herman A."/>
            <person name="Abrahante J.E."/>
            <person name="Garbe J."/>
        </authorList>
    </citation>
    <scope>NUCLEOTIDE SEQUENCE</scope>
    <source>
        <strain evidence="1">Duluth1</strain>
        <tissue evidence="1">Whole animal</tissue>
    </source>
</reference>
<dbReference type="EMBL" id="JAIWYP010000002">
    <property type="protein sequence ID" value="KAH3863835.1"/>
    <property type="molecule type" value="Genomic_DNA"/>
</dbReference>
<comment type="caution">
    <text evidence="1">The sequence shown here is derived from an EMBL/GenBank/DDBJ whole genome shotgun (WGS) entry which is preliminary data.</text>
</comment>
<proteinExistence type="predicted"/>
<name>A0A9D4REZ6_DREPO</name>
<evidence type="ECO:0000313" key="2">
    <source>
        <dbReference type="Proteomes" id="UP000828390"/>
    </source>
</evidence>
<keyword evidence="2" id="KW-1185">Reference proteome</keyword>
<reference evidence="1" key="1">
    <citation type="journal article" date="2019" name="bioRxiv">
        <title>The Genome of the Zebra Mussel, Dreissena polymorpha: A Resource for Invasive Species Research.</title>
        <authorList>
            <person name="McCartney M.A."/>
            <person name="Auch B."/>
            <person name="Kono T."/>
            <person name="Mallez S."/>
            <person name="Zhang Y."/>
            <person name="Obille A."/>
            <person name="Becker A."/>
            <person name="Abrahante J.E."/>
            <person name="Garbe J."/>
            <person name="Badalamenti J.P."/>
            <person name="Herman A."/>
            <person name="Mangelson H."/>
            <person name="Liachko I."/>
            <person name="Sullivan S."/>
            <person name="Sone E.D."/>
            <person name="Koren S."/>
            <person name="Silverstein K.A.T."/>
            <person name="Beckman K.B."/>
            <person name="Gohl D.M."/>
        </authorList>
    </citation>
    <scope>NUCLEOTIDE SEQUENCE</scope>
    <source>
        <strain evidence="1">Duluth1</strain>
        <tissue evidence="1">Whole animal</tissue>
    </source>
</reference>
<accession>A0A9D4REZ6</accession>
<organism evidence="1 2">
    <name type="scientific">Dreissena polymorpha</name>
    <name type="common">Zebra mussel</name>
    <name type="synonym">Mytilus polymorpha</name>
    <dbReference type="NCBI Taxonomy" id="45954"/>
    <lineage>
        <taxon>Eukaryota</taxon>
        <taxon>Metazoa</taxon>
        <taxon>Spiralia</taxon>
        <taxon>Lophotrochozoa</taxon>
        <taxon>Mollusca</taxon>
        <taxon>Bivalvia</taxon>
        <taxon>Autobranchia</taxon>
        <taxon>Heteroconchia</taxon>
        <taxon>Euheterodonta</taxon>
        <taxon>Imparidentia</taxon>
        <taxon>Neoheterodontei</taxon>
        <taxon>Myida</taxon>
        <taxon>Dreissenoidea</taxon>
        <taxon>Dreissenidae</taxon>
        <taxon>Dreissena</taxon>
    </lineage>
</organism>
<evidence type="ECO:0000313" key="1">
    <source>
        <dbReference type="EMBL" id="KAH3863835.1"/>
    </source>
</evidence>
<gene>
    <name evidence="1" type="ORF">DPMN_026836</name>
</gene>
<sequence>MDSIGDTERNLKARFMEHRRPSSTSFEVSMHINDCKPDHTITMENVRILDLESSWFETRERGQRGYLHPCTKTCTKTGVCIAFNT</sequence>
<dbReference type="Proteomes" id="UP000828390">
    <property type="component" value="Unassembled WGS sequence"/>
</dbReference>